<dbReference type="SUPFAM" id="SSF54593">
    <property type="entry name" value="Glyoxalase/Bleomycin resistance protein/Dihydroxybiphenyl dioxygenase"/>
    <property type="match status" value="2"/>
</dbReference>
<dbReference type="EMBL" id="JAMFTQ010000009">
    <property type="protein sequence ID" value="MCP1388137.1"/>
    <property type="molecule type" value="Genomic_DNA"/>
</dbReference>
<name>A0ABT1G279_9CORY</name>
<evidence type="ECO:0000313" key="2">
    <source>
        <dbReference type="EMBL" id="MCP1388137.1"/>
    </source>
</evidence>
<gene>
    <name evidence="2" type="ORF">M5J20_08045</name>
</gene>
<proteinExistence type="predicted"/>
<dbReference type="InterPro" id="IPR029068">
    <property type="entry name" value="Glyas_Bleomycin-R_OHBP_Dase"/>
</dbReference>
<dbReference type="InterPro" id="IPR052164">
    <property type="entry name" value="Anthracycline_SecMetBiosynth"/>
</dbReference>
<reference evidence="2" key="1">
    <citation type="submission" date="2022-05" db="EMBL/GenBank/DDBJ databases">
        <title>Corynebacterium sp. TA-R-1 sp. nov., isolated from human feces.</title>
        <authorList>
            <person name="Shamsuzzaman M."/>
            <person name="Dahal R.H."/>
        </authorList>
    </citation>
    <scope>NUCLEOTIDE SEQUENCE</scope>
    <source>
        <strain evidence="2">TA-R-1</strain>
    </source>
</reference>
<dbReference type="Proteomes" id="UP001204000">
    <property type="component" value="Unassembled WGS sequence"/>
</dbReference>
<dbReference type="PANTHER" id="PTHR33993">
    <property type="entry name" value="GLYOXALASE-RELATED"/>
    <property type="match status" value="1"/>
</dbReference>
<accession>A0ABT1G279</accession>
<dbReference type="Gene3D" id="3.10.180.10">
    <property type="entry name" value="2,3-Dihydroxybiphenyl 1,2-Dioxygenase, domain 1"/>
    <property type="match status" value="2"/>
</dbReference>
<feature type="domain" description="Glyoxalase/fosfomycin resistance/dioxygenase" evidence="1">
    <location>
        <begin position="141"/>
        <end position="228"/>
    </location>
</feature>
<organism evidence="2 3">
    <name type="scientific">Corynebacterium stercoris</name>
    <dbReference type="NCBI Taxonomy" id="2943490"/>
    <lineage>
        <taxon>Bacteria</taxon>
        <taxon>Bacillati</taxon>
        <taxon>Actinomycetota</taxon>
        <taxon>Actinomycetes</taxon>
        <taxon>Mycobacteriales</taxon>
        <taxon>Corynebacteriaceae</taxon>
        <taxon>Corynebacterium</taxon>
    </lineage>
</organism>
<evidence type="ECO:0000313" key="3">
    <source>
        <dbReference type="Proteomes" id="UP001204000"/>
    </source>
</evidence>
<dbReference type="PANTHER" id="PTHR33993:SF14">
    <property type="entry name" value="GB|AAF24581.1"/>
    <property type="match status" value="1"/>
</dbReference>
<sequence>MPAFEALEGMPFWQELVTEQPQKSTYFLSRVFGWEIGTEGADNYRLARKDGLPVAGVLPLPSGSSAWVVYFFARGDHSARVEELGGTVLGTGETPMGAMMLCRDIAGGVFGIIEPAGEESFVAAGEPGVPVWYEYVAPSTAAIDFYGDLFDWTIHREGSYFTAEIDGAAFLGLSLIDEAPTGIWQTFFGVEHLTSAATQVVEYGGTLIEGPVDSPFGPLAVVEDPTGAGFFLCEVEKPEFEELSEADSILDLDLGD</sequence>
<protein>
    <submittedName>
        <fullName evidence="2">VOC family protein</fullName>
    </submittedName>
</protein>
<evidence type="ECO:0000259" key="1">
    <source>
        <dbReference type="Pfam" id="PF00903"/>
    </source>
</evidence>
<dbReference type="Pfam" id="PF00903">
    <property type="entry name" value="Glyoxalase"/>
    <property type="match status" value="1"/>
</dbReference>
<keyword evidence="3" id="KW-1185">Reference proteome</keyword>
<comment type="caution">
    <text evidence="2">The sequence shown here is derived from an EMBL/GenBank/DDBJ whole genome shotgun (WGS) entry which is preliminary data.</text>
</comment>
<dbReference type="InterPro" id="IPR004360">
    <property type="entry name" value="Glyas_Fos-R_dOase_dom"/>
</dbReference>
<dbReference type="RefSeq" id="WP_253578318.1">
    <property type="nucleotide sequence ID" value="NZ_JAMFTQ010000009.1"/>
</dbReference>